<feature type="signal peptide" evidence="1">
    <location>
        <begin position="1"/>
        <end position="18"/>
    </location>
</feature>
<sequence>MLVLCCLRPVLVFRIRWASLLVVCSDRAKICCVCHFIPRRSMVIVDQVVSGNVSKILCLSDYEGSVTGSLWCFLRVLGGGGLAVV</sequence>
<protein>
    <recommendedName>
        <fullName evidence="4">Secreted protein</fullName>
    </recommendedName>
</protein>
<reference evidence="2 3" key="1">
    <citation type="submission" date="2021-05" db="EMBL/GenBank/DDBJ databases">
        <title>Genome Assembly of Synthetic Allotetraploid Brassica napus Reveals Homoeologous Exchanges between Subgenomes.</title>
        <authorList>
            <person name="Davis J.T."/>
        </authorList>
    </citation>
    <scope>NUCLEOTIDE SEQUENCE [LARGE SCALE GENOMIC DNA]</scope>
    <source>
        <strain evidence="3">cv. Da-Ae</strain>
        <tissue evidence="2">Seedling</tissue>
    </source>
</reference>
<evidence type="ECO:0008006" key="4">
    <source>
        <dbReference type="Google" id="ProtNLM"/>
    </source>
</evidence>
<feature type="chain" id="PRO_5045513575" description="Secreted protein" evidence="1">
    <location>
        <begin position="19"/>
        <end position="85"/>
    </location>
</feature>
<accession>A0ABQ7XX26</accession>
<organism evidence="2 3">
    <name type="scientific">Brassica napus</name>
    <name type="common">Rape</name>
    <dbReference type="NCBI Taxonomy" id="3708"/>
    <lineage>
        <taxon>Eukaryota</taxon>
        <taxon>Viridiplantae</taxon>
        <taxon>Streptophyta</taxon>
        <taxon>Embryophyta</taxon>
        <taxon>Tracheophyta</taxon>
        <taxon>Spermatophyta</taxon>
        <taxon>Magnoliopsida</taxon>
        <taxon>eudicotyledons</taxon>
        <taxon>Gunneridae</taxon>
        <taxon>Pentapetalae</taxon>
        <taxon>rosids</taxon>
        <taxon>malvids</taxon>
        <taxon>Brassicales</taxon>
        <taxon>Brassicaceae</taxon>
        <taxon>Brassiceae</taxon>
        <taxon>Brassica</taxon>
    </lineage>
</organism>
<keyword evidence="1" id="KW-0732">Signal</keyword>
<gene>
    <name evidence="2" type="ORF">HID58_088745</name>
</gene>
<evidence type="ECO:0000313" key="3">
    <source>
        <dbReference type="Proteomes" id="UP000824890"/>
    </source>
</evidence>
<dbReference type="EMBL" id="JAGKQM010000019">
    <property type="protein sequence ID" value="KAH0860484.1"/>
    <property type="molecule type" value="Genomic_DNA"/>
</dbReference>
<evidence type="ECO:0000313" key="2">
    <source>
        <dbReference type="EMBL" id="KAH0860484.1"/>
    </source>
</evidence>
<dbReference type="Proteomes" id="UP000824890">
    <property type="component" value="Unassembled WGS sequence"/>
</dbReference>
<keyword evidence="3" id="KW-1185">Reference proteome</keyword>
<evidence type="ECO:0000256" key="1">
    <source>
        <dbReference type="SAM" id="SignalP"/>
    </source>
</evidence>
<name>A0ABQ7XX26_BRANA</name>
<comment type="caution">
    <text evidence="2">The sequence shown here is derived from an EMBL/GenBank/DDBJ whole genome shotgun (WGS) entry which is preliminary data.</text>
</comment>
<proteinExistence type="predicted"/>